<feature type="region of interest" description="Disordered" evidence="2">
    <location>
        <begin position="135"/>
        <end position="167"/>
    </location>
</feature>
<feature type="region of interest" description="Disordered" evidence="2">
    <location>
        <begin position="341"/>
        <end position="383"/>
    </location>
</feature>
<accession>A0A6J1TDI6</accession>
<keyword evidence="4" id="KW-1185">Reference proteome</keyword>
<dbReference type="AlphaFoldDB" id="A0A6J1TDI6"/>
<keyword evidence="1" id="KW-0862">Zinc</keyword>
<feature type="compositionally biased region" description="Basic residues" evidence="2">
    <location>
        <begin position="370"/>
        <end position="383"/>
    </location>
</feature>
<feature type="region of interest" description="Disordered" evidence="2">
    <location>
        <begin position="79"/>
        <end position="112"/>
    </location>
</feature>
<name>A0A6J1TDI6_FRAOC</name>
<dbReference type="Proteomes" id="UP000504606">
    <property type="component" value="Unplaced"/>
</dbReference>
<dbReference type="PRINTS" id="PR00929">
    <property type="entry name" value="ATHOOK"/>
</dbReference>
<dbReference type="KEGG" id="foc:113215868"/>
<evidence type="ECO:0000259" key="3">
    <source>
        <dbReference type="PROSITE" id="PS50157"/>
    </source>
</evidence>
<evidence type="ECO:0000256" key="1">
    <source>
        <dbReference type="PROSITE-ProRule" id="PRU00042"/>
    </source>
</evidence>
<dbReference type="Gene3D" id="3.30.160.60">
    <property type="entry name" value="Classic Zinc Finger"/>
    <property type="match status" value="1"/>
</dbReference>
<evidence type="ECO:0000313" key="4">
    <source>
        <dbReference type="Proteomes" id="UP000504606"/>
    </source>
</evidence>
<evidence type="ECO:0000256" key="2">
    <source>
        <dbReference type="SAM" id="MobiDB-lite"/>
    </source>
</evidence>
<dbReference type="PROSITE" id="PS00028">
    <property type="entry name" value="ZINC_FINGER_C2H2_1"/>
    <property type="match status" value="2"/>
</dbReference>
<dbReference type="InterPro" id="IPR013087">
    <property type="entry name" value="Znf_C2H2_type"/>
</dbReference>
<sequence>MAALSPGSSEARARFRCYSCVRSFDGMQAMRQHNLLYHPAYPSDSLPCYPCPTCPTMFRTNCSLGAHVLRKHPGSYTFAPPPWQSPAPKPESSAINTELSAPAGSSARDGQVPSPILVPGITPLASVTVERVDAQASGPSAIPSLTAPKKRGPGRPPGSTAKPRRLGQGVQITRPMKKKKMQAPNPVKCNGVKDEGVIPSATFYSAPKTVPAVSKLSFVDLTDPAPADAAATSPGLGEAAVHAPVVKKRGRPPGSTSKKPRLLVSLGVHRPKETQSPLAAGSAVDKGTPVGAGQAALDAPAAPPAKKRGRGRPPGSTSKRRPLKLGVKTARLKKMMFDFLVPSRTGPSASPGASASGSSAGPPAPPGPQRVKKRGRPVGSTKRRALLQSMHMKTFKRSLRYPARAAQEAAGQQPVLGEVSVPPATPSPTDVLEEVTLQPGVAQPPAVEETPLEELPANQYLLTDVLSVLETDSLEARGIMPQ</sequence>
<feature type="region of interest" description="Disordered" evidence="2">
    <location>
        <begin position="270"/>
        <end position="328"/>
    </location>
</feature>
<dbReference type="PROSITE" id="PS50157">
    <property type="entry name" value="ZINC_FINGER_C2H2_2"/>
    <property type="match status" value="1"/>
</dbReference>
<keyword evidence="1" id="KW-0863">Zinc-finger</keyword>
<dbReference type="GO" id="GO:0003677">
    <property type="term" value="F:DNA binding"/>
    <property type="evidence" value="ECO:0007669"/>
    <property type="project" value="InterPro"/>
</dbReference>
<keyword evidence="1" id="KW-0479">Metal-binding</keyword>
<reference evidence="5" key="1">
    <citation type="submission" date="2025-08" db="UniProtKB">
        <authorList>
            <consortium name="RefSeq"/>
        </authorList>
    </citation>
    <scope>IDENTIFICATION</scope>
    <source>
        <tissue evidence="5">Whole organism</tissue>
    </source>
</reference>
<evidence type="ECO:0000313" key="5">
    <source>
        <dbReference type="RefSeq" id="XP_026291318.2"/>
    </source>
</evidence>
<dbReference type="InterPro" id="IPR017956">
    <property type="entry name" value="AT_hook_DNA-bd_motif"/>
</dbReference>
<dbReference type="SMART" id="SM00384">
    <property type="entry name" value="AT_hook"/>
    <property type="match status" value="4"/>
</dbReference>
<dbReference type="SMART" id="SM00355">
    <property type="entry name" value="ZnF_C2H2"/>
    <property type="match status" value="2"/>
</dbReference>
<dbReference type="GeneID" id="113215868"/>
<feature type="compositionally biased region" description="Low complexity" evidence="2">
    <location>
        <begin position="346"/>
        <end position="361"/>
    </location>
</feature>
<organism evidence="4 5">
    <name type="scientific">Frankliniella occidentalis</name>
    <name type="common">Western flower thrips</name>
    <name type="synonym">Euthrips occidentalis</name>
    <dbReference type="NCBI Taxonomy" id="133901"/>
    <lineage>
        <taxon>Eukaryota</taxon>
        <taxon>Metazoa</taxon>
        <taxon>Ecdysozoa</taxon>
        <taxon>Arthropoda</taxon>
        <taxon>Hexapoda</taxon>
        <taxon>Insecta</taxon>
        <taxon>Pterygota</taxon>
        <taxon>Neoptera</taxon>
        <taxon>Paraneoptera</taxon>
        <taxon>Thysanoptera</taxon>
        <taxon>Terebrantia</taxon>
        <taxon>Thripoidea</taxon>
        <taxon>Thripidae</taxon>
        <taxon>Frankliniella</taxon>
    </lineage>
</organism>
<feature type="compositionally biased region" description="Low complexity" evidence="2">
    <location>
        <begin position="291"/>
        <end position="300"/>
    </location>
</feature>
<feature type="compositionally biased region" description="Pro residues" evidence="2">
    <location>
        <begin position="79"/>
        <end position="89"/>
    </location>
</feature>
<protein>
    <submittedName>
        <fullName evidence="5">Translation initiation factor IF-2-like</fullName>
    </submittedName>
</protein>
<feature type="domain" description="C2H2-type" evidence="3">
    <location>
        <begin position="49"/>
        <end position="77"/>
    </location>
</feature>
<proteinExistence type="predicted"/>
<dbReference type="GO" id="GO:0008270">
    <property type="term" value="F:zinc ion binding"/>
    <property type="evidence" value="ECO:0007669"/>
    <property type="project" value="UniProtKB-KW"/>
</dbReference>
<gene>
    <name evidence="5" type="primary">LOC113215868</name>
</gene>
<dbReference type="RefSeq" id="XP_026291318.2">
    <property type="nucleotide sequence ID" value="XM_026435533.2"/>
</dbReference>